<dbReference type="InterPro" id="IPR019223">
    <property type="entry name" value="DUF2147"/>
</dbReference>
<sequence>MLLSILLLAQAATNPLDVTGIWYTDGQESQVEISETETGSVRGEIIWYLGHEDDVVFDEKNPDPDARDEEILGLPILEGFQRGDDKWRKGEIYDPTSGKTYRSAIYRIDAETLGVQGCVGFICRELKWQRVPSSEVMRIDRAPITATAER</sequence>
<reference evidence="3" key="1">
    <citation type="journal article" date="2019" name="Int. J. Syst. Evol. Microbiol.">
        <title>The Global Catalogue of Microorganisms (GCM) 10K type strain sequencing project: providing services to taxonomists for standard genome sequencing and annotation.</title>
        <authorList>
            <consortium name="The Broad Institute Genomics Platform"/>
            <consortium name="The Broad Institute Genome Sequencing Center for Infectious Disease"/>
            <person name="Wu L."/>
            <person name="Ma J."/>
        </authorList>
    </citation>
    <scope>NUCLEOTIDE SEQUENCE [LARGE SCALE GENOMIC DNA]</scope>
    <source>
        <strain evidence="3">KCTC 22245</strain>
    </source>
</reference>
<accession>A0ABV7MAK1</accession>
<proteinExistence type="predicted"/>
<keyword evidence="3" id="KW-1185">Reference proteome</keyword>
<dbReference type="EMBL" id="JBHRVA010000002">
    <property type="protein sequence ID" value="MFC3302231.1"/>
    <property type="molecule type" value="Genomic_DNA"/>
</dbReference>
<organism evidence="2 3">
    <name type="scientific">Parvularcula lutaonensis</name>
    <dbReference type="NCBI Taxonomy" id="491923"/>
    <lineage>
        <taxon>Bacteria</taxon>
        <taxon>Pseudomonadati</taxon>
        <taxon>Pseudomonadota</taxon>
        <taxon>Alphaproteobacteria</taxon>
        <taxon>Parvularculales</taxon>
        <taxon>Parvularculaceae</taxon>
        <taxon>Parvularcula</taxon>
    </lineage>
</organism>
<dbReference type="RefSeq" id="WP_189570305.1">
    <property type="nucleotide sequence ID" value="NZ_BMXU01000001.1"/>
</dbReference>
<protein>
    <submittedName>
        <fullName evidence="2">DUF2147 domain-containing protein</fullName>
    </submittedName>
</protein>
<evidence type="ECO:0000313" key="3">
    <source>
        <dbReference type="Proteomes" id="UP001595607"/>
    </source>
</evidence>
<evidence type="ECO:0000259" key="1">
    <source>
        <dbReference type="Pfam" id="PF09917"/>
    </source>
</evidence>
<dbReference type="PANTHER" id="PTHR36919">
    <property type="entry name" value="BLR1215 PROTEIN"/>
    <property type="match status" value="1"/>
</dbReference>
<dbReference type="Proteomes" id="UP001595607">
    <property type="component" value="Unassembled WGS sequence"/>
</dbReference>
<dbReference type="Gene3D" id="2.40.128.520">
    <property type="match status" value="1"/>
</dbReference>
<dbReference type="PANTHER" id="PTHR36919:SF2">
    <property type="entry name" value="BLL6627 PROTEIN"/>
    <property type="match status" value="1"/>
</dbReference>
<evidence type="ECO:0000313" key="2">
    <source>
        <dbReference type="EMBL" id="MFC3302231.1"/>
    </source>
</evidence>
<comment type="caution">
    <text evidence="2">The sequence shown here is derived from an EMBL/GenBank/DDBJ whole genome shotgun (WGS) entry which is preliminary data.</text>
</comment>
<gene>
    <name evidence="2" type="ORF">ACFONP_05740</name>
</gene>
<feature type="domain" description="DUF2147" evidence="1">
    <location>
        <begin position="20"/>
        <end position="130"/>
    </location>
</feature>
<dbReference type="Pfam" id="PF09917">
    <property type="entry name" value="DUF2147"/>
    <property type="match status" value="1"/>
</dbReference>
<name>A0ABV7MAK1_9PROT</name>